<accession>A0A9K3DK17</accession>
<evidence type="ECO:0000313" key="1">
    <source>
        <dbReference type="EMBL" id="KAF5756751.1"/>
    </source>
</evidence>
<organism evidence="1 2">
    <name type="scientific">Helianthus annuus</name>
    <name type="common">Common sunflower</name>
    <dbReference type="NCBI Taxonomy" id="4232"/>
    <lineage>
        <taxon>Eukaryota</taxon>
        <taxon>Viridiplantae</taxon>
        <taxon>Streptophyta</taxon>
        <taxon>Embryophyta</taxon>
        <taxon>Tracheophyta</taxon>
        <taxon>Spermatophyta</taxon>
        <taxon>Magnoliopsida</taxon>
        <taxon>eudicotyledons</taxon>
        <taxon>Gunneridae</taxon>
        <taxon>Pentapetalae</taxon>
        <taxon>asterids</taxon>
        <taxon>campanulids</taxon>
        <taxon>Asterales</taxon>
        <taxon>Asteraceae</taxon>
        <taxon>Asteroideae</taxon>
        <taxon>Heliantheae alliance</taxon>
        <taxon>Heliantheae</taxon>
        <taxon>Helianthus</taxon>
    </lineage>
</organism>
<reference evidence="1" key="1">
    <citation type="journal article" date="2017" name="Nature">
        <title>The sunflower genome provides insights into oil metabolism, flowering and Asterid evolution.</title>
        <authorList>
            <person name="Badouin H."/>
            <person name="Gouzy J."/>
            <person name="Grassa C.J."/>
            <person name="Murat F."/>
            <person name="Staton S.E."/>
            <person name="Cottret L."/>
            <person name="Lelandais-Briere C."/>
            <person name="Owens G.L."/>
            <person name="Carrere S."/>
            <person name="Mayjonade B."/>
            <person name="Legrand L."/>
            <person name="Gill N."/>
            <person name="Kane N.C."/>
            <person name="Bowers J.E."/>
            <person name="Hubner S."/>
            <person name="Bellec A."/>
            <person name="Berard A."/>
            <person name="Berges H."/>
            <person name="Blanchet N."/>
            <person name="Boniface M.C."/>
            <person name="Brunel D."/>
            <person name="Catrice O."/>
            <person name="Chaidir N."/>
            <person name="Claudel C."/>
            <person name="Donnadieu C."/>
            <person name="Faraut T."/>
            <person name="Fievet G."/>
            <person name="Helmstetter N."/>
            <person name="King M."/>
            <person name="Knapp S.J."/>
            <person name="Lai Z."/>
            <person name="Le Paslier M.C."/>
            <person name="Lippi Y."/>
            <person name="Lorenzon L."/>
            <person name="Mandel J.R."/>
            <person name="Marage G."/>
            <person name="Marchand G."/>
            <person name="Marquand E."/>
            <person name="Bret-Mestries E."/>
            <person name="Morien E."/>
            <person name="Nambeesan S."/>
            <person name="Nguyen T."/>
            <person name="Pegot-Espagnet P."/>
            <person name="Pouilly N."/>
            <person name="Raftis F."/>
            <person name="Sallet E."/>
            <person name="Schiex T."/>
            <person name="Thomas J."/>
            <person name="Vandecasteele C."/>
            <person name="Vares D."/>
            <person name="Vear F."/>
            <person name="Vautrin S."/>
            <person name="Crespi M."/>
            <person name="Mangin B."/>
            <person name="Burke J.M."/>
            <person name="Salse J."/>
            <person name="Munos S."/>
            <person name="Vincourt P."/>
            <person name="Rieseberg L.H."/>
            <person name="Langlade N.B."/>
        </authorList>
    </citation>
    <scope>NUCLEOTIDE SEQUENCE</scope>
    <source>
        <tissue evidence="1">Leaves</tissue>
    </source>
</reference>
<name>A0A9K3DK17_HELAN</name>
<reference evidence="1" key="2">
    <citation type="submission" date="2020-06" db="EMBL/GenBank/DDBJ databases">
        <title>Helianthus annuus Genome sequencing and assembly Release 2.</title>
        <authorList>
            <person name="Gouzy J."/>
            <person name="Langlade N."/>
            <person name="Munos S."/>
        </authorList>
    </citation>
    <scope>NUCLEOTIDE SEQUENCE</scope>
    <source>
        <tissue evidence="1">Leaves</tissue>
    </source>
</reference>
<sequence>MTTDHVSEDDKSVQYYAANVLNLTFRLLMGISRRSACPILTRYTT</sequence>
<proteinExistence type="predicted"/>
<dbReference type="AlphaFoldDB" id="A0A9K3DK17"/>
<dbReference type="Proteomes" id="UP000215914">
    <property type="component" value="Unassembled WGS sequence"/>
</dbReference>
<evidence type="ECO:0000313" key="2">
    <source>
        <dbReference type="Proteomes" id="UP000215914"/>
    </source>
</evidence>
<keyword evidence="2" id="KW-1185">Reference proteome</keyword>
<protein>
    <submittedName>
        <fullName evidence="1">Uncharacterized protein</fullName>
    </submittedName>
</protein>
<dbReference type="Gramene" id="mRNA:HanXRQr2_Chr17g0818491">
    <property type="protein sequence ID" value="mRNA:HanXRQr2_Chr17g0818491"/>
    <property type="gene ID" value="HanXRQr2_Chr17g0818491"/>
</dbReference>
<gene>
    <name evidence="1" type="ORF">HanXRQr2_Chr17g0818491</name>
</gene>
<dbReference type="EMBL" id="MNCJ02000332">
    <property type="protein sequence ID" value="KAF5756751.1"/>
    <property type="molecule type" value="Genomic_DNA"/>
</dbReference>
<comment type="caution">
    <text evidence="1">The sequence shown here is derived from an EMBL/GenBank/DDBJ whole genome shotgun (WGS) entry which is preliminary data.</text>
</comment>